<reference evidence="2" key="1">
    <citation type="journal article" date="2013" name="Science">
        <title>The Amborella genome and the evolution of flowering plants.</title>
        <authorList>
            <consortium name="Amborella Genome Project"/>
        </authorList>
    </citation>
    <scope>NUCLEOTIDE SEQUENCE [LARGE SCALE GENOMIC DNA]</scope>
</reference>
<accession>W1PWE4</accession>
<proteinExistence type="predicted"/>
<dbReference type="Gramene" id="ERN12159">
    <property type="protein sequence ID" value="ERN12159"/>
    <property type="gene ID" value="AMTR_s00034p00047320"/>
</dbReference>
<protein>
    <submittedName>
        <fullName evidence="1">Uncharacterized protein</fullName>
    </submittedName>
</protein>
<evidence type="ECO:0000313" key="1">
    <source>
        <dbReference type="EMBL" id="ERN12159.1"/>
    </source>
</evidence>
<organism evidence="1 2">
    <name type="scientific">Amborella trichopoda</name>
    <dbReference type="NCBI Taxonomy" id="13333"/>
    <lineage>
        <taxon>Eukaryota</taxon>
        <taxon>Viridiplantae</taxon>
        <taxon>Streptophyta</taxon>
        <taxon>Embryophyta</taxon>
        <taxon>Tracheophyta</taxon>
        <taxon>Spermatophyta</taxon>
        <taxon>Magnoliopsida</taxon>
        <taxon>Amborellales</taxon>
        <taxon>Amborellaceae</taxon>
        <taxon>Amborella</taxon>
    </lineage>
</organism>
<keyword evidence="2" id="KW-1185">Reference proteome</keyword>
<sequence length="138" mass="15765">MIEDEQEVFRQKVDLPIDHGPLSDSEIFPCRPSLRSCSRSFYLWIDPRVEPICQWFEQPGMGMGAHHHSSPSSPSTDTIILDDSLLIDWTPMRVKPIPAVYTSSSQVFRMMVHLICMFLVLSTFPSRVCRQLGLPQTS</sequence>
<dbReference type="EMBL" id="KI392616">
    <property type="protein sequence ID" value="ERN12159.1"/>
    <property type="molecule type" value="Genomic_DNA"/>
</dbReference>
<dbReference type="Proteomes" id="UP000017836">
    <property type="component" value="Unassembled WGS sequence"/>
</dbReference>
<dbReference type="HOGENOM" id="CLU_1857955_0_0_1"/>
<gene>
    <name evidence="1" type="ORF">AMTR_s00034p00047320</name>
</gene>
<name>W1PWE4_AMBTC</name>
<evidence type="ECO:0000313" key="2">
    <source>
        <dbReference type="Proteomes" id="UP000017836"/>
    </source>
</evidence>
<dbReference type="AlphaFoldDB" id="W1PWE4"/>